<evidence type="ECO:0000313" key="2">
    <source>
        <dbReference type="Proteomes" id="UP000717634"/>
    </source>
</evidence>
<dbReference type="EMBL" id="JAAVTK010000012">
    <property type="protein sequence ID" value="NKI91010.1"/>
    <property type="molecule type" value="Genomic_DNA"/>
</dbReference>
<keyword evidence="2" id="KW-1185">Reference proteome</keyword>
<comment type="caution">
    <text evidence="1">The sequence shown here is derived from an EMBL/GenBank/DDBJ whole genome shotgun (WGS) entry which is preliminary data.</text>
</comment>
<protein>
    <submittedName>
        <fullName evidence="1">Sugar (Pentulose or hexulose) kinase</fullName>
    </submittedName>
</protein>
<gene>
    <name evidence="1" type="ORF">HBN54_003622</name>
</gene>
<keyword evidence="1" id="KW-0418">Kinase</keyword>
<proteinExistence type="predicted"/>
<dbReference type="GO" id="GO:0016301">
    <property type="term" value="F:kinase activity"/>
    <property type="evidence" value="ECO:0007669"/>
    <property type="project" value="UniProtKB-KW"/>
</dbReference>
<evidence type="ECO:0000313" key="1">
    <source>
        <dbReference type="EMBL" id="NKI91010.1"/>
    </source>
</evidence>
<keyword evidence="1" id="KW-0808">Transferase</keyword>
<dbReference type="Gene3D" id="3.30.420.40">
    <property type="match status" value="1"/>
</dbReference>
<accession>A0ABX1HLB6</accession>
<dbReference type="Proteomes" id="UP000717634">
    <property type="component" value="Unassembled WGS sequence"/>
</dbReference>
<sequence length="36" mass="3812">MLLIGIDLGTSSVKVSVVDSATRQCLASVSYPDTER</sequence>
<organism evidence="1 2">
    <name type="scientific">Hymenobacter artigasi</name>
    <dbReference type="NCBI Taxonomy" id="2719616"/>
    <lineage>
        <taxon>Bacteria</taxon>
        <taxon>Pseudomonadati</taxon>
        <taxon>Bacteroidota</taxon>
        <taxon>Cytophagia</taxon>
        <taxon>Cytophagales</taxon>
        <taxon>Hymenobacteraceae</taxon>
        <taxon>Hymenobacter</taxon>
    </lineage>
</organism>
<reference evidence="1 2" key="1">
    <citation type="submission" date="2020-03" db="EMBL/GenBank/DDBJ databases">
        <title>Genomic Encyclopedia of Type Strains, Phase IV (KMG-V): Genome sequencing to study the core and pangenomes of soil and plant-associated prokaryotes.</title>
        <authorList>
            <person name="Whitman W."/>
        </authorList>
    </citation>
    <scope>NUCLEOTIDE SEQUENCE [LARGE SCALE GENOMIC DNA]</scope>
    <source>
        <strain evidence="1 2">1B</strain>
    </source>
</reference>
<name>A0ABX1HLB6_9BACT</name>